<reference evidence="2" key="1">
    <citation type="submission" date="2024-07" db="EMBL/GenBank/DDBJ databases">
        <title>Two chromosome-level genome assemblies of Korean endemic species Abeliophyllum distichum and Forsythia ovata (Oleaceae).</title>
        <authorList>
            <person name="Jang H."/>
        </authorList>
    </citation>
    <scope>NUCLEOTIDE SEQUENCE [LARGE SCALE GENOMIC DNA]</scope>
</reference>
<evidence type="ECO:0000313" key="1">
    <source>
        <dbReference type="EMBL" id="KAL2549389.1"/>
    </source>
</evidence>
<accession>A0ABD1WI76</accession>
<protein>
    <submittedName>
        <fullName evidence="1">Uncharacterized protein</fullName>
    </submittedName>
</protein>
<proteinExistence type="predicted"/>
<dbReference type="AlphaFoldDB" id="A0ABD1WI76"/>
<sequence length="336" mass="37769">MEEKNQPVCEALKKAPKKKLNISVKQGNKLHTPSIRPLDFEKSQSYIVDLYDDGHDQRVEDSNVDFLYQCNVRRSPRLKIGYNQVNSSSHRTSDDVSIKQDMASTIVHSTNARDRDKSKGKRILIGHEQCRSLVVNGDVTPSILTTKAQNAAYVTPMLRRSPRLKNFKMMWLQVAIESVISMHNTLYQEHMKVMMKLGSNVDMINNGELRLNNKRCSGPQKQVCTEICAIELHYGSPINILDDGMVFSEDDFKKIDKSVQKKCNSDPKFETHNLGTDEFSKHPLVGCSDEFSYLIAVLIDQKAVIQEKASLPIISLQPVAAGAAKRASRAVPGLLL</sequence>
<organism evidence="1 2">
    <name type="scientific">Forsythia ovata</name>
    <dbReference type="NCBI Taxonomy" id="205694"/>
    <lineage>
        <taxon>Eukaryota</taxon>
        <taxon>Viridiplantae</taxon>
        <taxon>Streptophyta</taxon>
        <taxon>Embryophyta</taxon>
        <taxon>Tracheophyta</taxon>
        <taxon>Spermatophyta</taxon>
        <taxon>Magnoliopsida</taxon>
        <taxon>eudicotyledons</taxon>
        <taxon>Gunneridae</taxon>
        <taxon>Pentapetalae</taxon>
        <taxon>asterids</taxon>
        <taxon>lamiids</taxon>
        <taxon>Lamiales</taxon>
        <taxon>Oleaceae</taxon>
        <taxon>Forsythieae</taxon>
        <taxon>Forsythia</taxon>
    </lineage>
</organism>
<dbReference type="Proteomes" id="UP001604277">
    <property type="component" value="Unassembled WGS sequence"/>
</dbReference>
<keyword evidence="2" id="KW-1185">Reference proteome</keyword>
<evidence type="ECO:0000313" key="2">
    <source>
        <dbReference type="Proteomes" id="UP001604277"/>
    </source>
</evidence>
<gene>
    <name evidence="1" type="ORF">Fot_10919</name>
</gene>
<dbReference type="EMBL" id="JBFOLJ010000003">
    <property type="protein sequence ID" value="KAL2549389.1"/>
    <property type="molecule type" value="Genomic_DNA"/>
</dbReference>
<comment type="caution">
    <text evidence="1">The sequence shown here is derived from an EMBL/GenBank/DDBJ whole genome shotgun (WGS) entry which is preliminary data.</text>
</comment>
<name>A0ABD1WI76_9LAMI</name>